<organism evidence="22 24">
    <name type="scientific">Tetragenococcus osmophilus</name>
    <dbReference type="NCBI Taxonomy" id="526944"/>
    <lineage>
        <taxon>Bacteria</taxon>
        <taxon>Bacillati</taxon>
        <taxon>Bacillota</taxon>
        <taxon>Bacilli</taxon>
        <taxon>Lactobacillales</taxon>
        <taxon>Enterococcaceae</taxon>
        <taxon>Tetragenococcus</taxon>
    </lineage>
</organism>
<comment type="function">
    <text evidence="12">The phosphoenolpyruvate-dependent sugar phosphotransferase system (sugar PTS), a major carbohydrate active transport system, catalyzes the phosphorylation of incoming sugar substrates concomitantly with their translocation across the cell membrane. This system is involved in sucrose transport.</text>
</comment>
<feature type="domain" description="PTS EIIB type-1" evidence="19">
    <location>
        <begin position="4"/>
        <end position="86"/>
    </location>
</feature>
<reference evidence="21" key="3">
    <citation type="submission" date="2018-03" db="EMBL/GenBank/DDBJ databases">
        <authorList>
            <person name="Jeon C.O."/>
        </authorList>
    </citation>
    <scope>NUCLEOTIDE SEQUENCE</scope>
    <source>
        <strain evidence="21">JCM 31126</strain>
    </source>
</reference>
<evidence type="ECO:0000259" key="18">
    <source>
        <dbReference type="PROSITE" id="PS51093"/>
    </source>
</evidence>
<evidence type="ECO:0000256" key="14">
    <source>
        <dbReference type="ARBA" id="ARBA00074554"/>
    </source>
</evidence>
<evidence type="ECO:0000256" key="11">
    <source>
        <dbReference type="ARBA" id="ARBA00044053"/>
    </source>
</evidence>
<keyword evidence="23" id="KW-1185">Reference proteome</keyword>
<dbReference type="InterPro" id="IPR018113">
    <property type="entry name" value="PTrfase_EIIB_Cys"/>
</dbReference>
<dbReference type="EMBL" id="BSUW01000001">
    <property type="protein sequence ID" value="GMA71003.1"/>
    <property type="molecule type" value="Genomic_DNA"/>
</dbReference>
<feature type="transmembrane region" description="Helical" evidence="17">
    <location>
        <begin position="426"/>
        <end position="447"/>
    </location>
</feature>
<feature type="transmembrane region" description="Helical" evidence="17">
    <location>
        <begin position="248"/>
        <end position="276"/>
    </location>
</feature>
<keyword evidence="10 17" id="KW-0472">Membrane</keyword>
<feature type="transmembrane region" description="Helical" evidence="17">
    <location>
        <begin position="282"/>
        <end position="307"/>
    </location>
</feature>
<dbReference type="InterPro" id="IPR050558">
    <property type="entry name" value="PTS_Sugar-Specific_Components"/>
</dbReference>
<feature type="transmembrane region" description="Helical" evidence="17">
    <location>
        <begin position="140"/>
        <end position="160"/>
    </location>
</feature>
<dbReference type="InterPro" id="IPR001996">
    <property type="entry name" value="PTS_IIB_1"/>
</dbReference>
<dbReference type="PANTHER" id="PTHR30175">
    <property type="entry name" value="PHOSPHOTRANSFERASE SYSTEM TRANSPORT PROTEIN"/>
    <property type="match status" value="1"/>
</dbReference>
<dbReference type="PROSITE" id="PS00371">
    <property type="entry name" value="PTS_EIIA_TYPE_1_HIS"/>
    <property type="match status" value="1"/>
</dbReference>
<dbReference type="PROSITE" id="PS51103">
    <property type="entry name" value="PTS_EIIC_TYPE_1"/>
    <property type="match status" value="1"/>
</dbReference>
<dbReference type="InterPro" id="IPR001127">
    <property type="entry name" value="PTS_EIIA_1_perm"/>
</dbReference>
<dbReference type="RefSeq" id="WP_123934106.1">
    <property type="nucleotide sequence ID" value="NZ_BSUW01000001.1"/>
</dbReference>
<dbReference type="EC" id="2.7.1.211" evidence="11"/>
<protein>
    <recommendedName>
        <fullName evidence="14">PTS system sucrose-specific EIIBCA component</fullName>
        <ecNumber evidence="11">2.7.1.211</ecNumber>
    </recommendedName>
    <alternativeName>
        <fullName evidence="15">EIIBCA-Scr</fullName>
    </alternativeName>
</protein>
<dbReference type="Pfam" id="PF00358">
    <property type="entry name" value="PTS_EIIA_1"/>
    <property type="match status" value="1"/>
</dbReference>
<dbReference type="GO" id="GO:0005886">
    <property type="term" value="C:plasma membrane"/>
    <property type="evidence" value="ECO:0007669"/>
    <property type="project" value="UniProtKB-SubCell"/>
</dbReference>
<evidence type="ECO:0000256" key="5">
    <source>
        <dbReference type="ARBA" id="ARBA00022679"/>
    </source>
</evidence>
<accession>A0AA38CST5</accession>
<evidence type="ECO:0000313" key="23">
    <source>
        <dbReference type="Proteomes" id="UP000268310"/>
    </source>
</evidence>
<feature type="transmembrane region" description="Helical" evidence="17">
    <location>
        <begin position="172"/>
        <end position="189"/>
    </location>
</feature>
<dbReference type="KEGG" id="too:C7K38_01395"/>
<evidence type="ECO:0000256" key="8">
    <source>
        <dbReference type="ARBA" id="ARBA00022777"/>
    </source>
</evidence>
<dbReference type="AlphaFoldDB" id="A0AA38CST5"/>
<dbReference type="Pfam" id="PF02378">
    <property type="entry name" value="PTS_EIIC"/>
    <property type="match status" value="1"/>
</dbReference>
<reference evidence="22 24" key="2">
    <citation type="journal article" date="2014" name="Int. J. Syst. Evol. Microbiol.">
        <title>Complete genome sequence of Corynebacterium casei LMG S-19264T (=DSM 44701T), isolated from a smear-ripened cheese.</title>
        <authorList>
            <consortium name="US DOE Joint Genome Institute (JGI-PGF)"/>
            <person name="Walter F."/>
            <person name="Albersmeier A."/>
            <person name="Kalinowski J."/>
            <person name="Ruckert C."/>
        </authorList>
    </citation>
    <scope>NUCLEOTIDE SEQUENCE [LARGE SCALE GENOMIC DNA]</scope>
    <source>
        <strain evidence="22 24">NBRC 114545</strain>
    </source>
</reference>
<dbReference type="SUPFAM" id="SSF55604">
    <property type="entry name" value="Glucose permease domain IIB"/>
    <property type="match status" value="1"/>
</dbReference>
<proteinExistence type="predicted"/>
<comment type="subcellular location">
    <subcellularLocation>
        <location evidence="1">Cell membrane</location>
        <topology evidence="1">Multi-pass membrane protein</topology>
    </subcellularLocation>
</comment>
<dbReference type="GO" id="GO:0008982">
    <property type="term" value="F:protein-N(PI)-phosphohistidine-sugar phosphotransferase activity"/>
    <property type="evidence" value="ECO:0007669"/>
    <property type="project" value="InterPro"/>
</dbReference>
<dbReference type="PANTHER" id="PTHR30175:SF1">
    <property type="entry name" value="PTS SYSTEM ARBUTIN-, CELLOBIOSE-, AND SALICIN-SPECIFIC EIIBC COMPONENT-RELATED"/>
    <property type="match status" value="1"/>
</dbReference>
<dbReference type="Proteomes" id="UP000268310">
    <property type="component" value="Chromosome"/>
</dbReference>
<dbReference type="InterPro" id="IPR013013">
    <property type="entry name" value="PTS_EIIC_1"/>
</dbReference>
<dbReference type="InterPro" id="IPR011055">
    <property type="entry name" value="Dup_hybrid_motif"/>
</dbReference>
<dbReference type="CDD" id="cd00212">
    <property type="entry name" value="PTS_IIB_glc"/>
    <property type="match status" value="1"/>
</dbReference>
<keyword evidence="8" id="KW-0418">Kinase</keyword>
<keyword evidence="6" id="KW-0598">Phosphotransferase system</keyword>
<dbReference type="FunFam" id="3.30.1360.60:FF:000001">
    <property type="entry name" value="PTS system glucose-specific IIBC component PtsG"/>
    <property type="match status" value="1"/>
</dbReference>
<dbReference type="GO" id="GO:0090589">
    <property type="term" value="F:protein-phosphocysteine-trehalose phosphotransferase system transporter activity"/>
    <property type="evidence" value="ECO:0007669"/>
    <property type="project" value="TreeGrafter"/>
</dbReference>
<evidence type="ECO:0000256" key="13">
    <source>
        <dbReference type="ARBA" id="ARBA00048931"/>
    </source>
</evidence>
<evidence type="ECO:0000256" key="2">
    <source>
        <dbReference type="ARBA" id="ARBA00022448"/>
    </source>
</evidence>
<dbReference type="Pfam" id="PF00367">
    <property type="entry name" value="PTS_EIIB"/>
    <property type="match status" value="1"/>
</dbReference>
<evidence type="ECO:0000259" key="20">
    <source>
        <dbReference type="PROSITE" id="PS51103"/>
    </source>
</evidence>
<evidence type="ECO:0000256" key="6">
    <source>
        <dbReference type="ARBA" id="ARBA00022683"/>
    </source>
</evidence>
<dbReference type="FunFam" id="2.70.70.10:FF:000001">
    <property type="entry name" value="PTS system glucose-specific IIA component"/>
    <property type="match status" value="1"/>
</dbReference>
<dbReference type="NCBIfam" id="TIGR01995">
    <property type="entry name" value="PTS-II-ABC-beta"/>
    <property type="match status" value="1"/>
</dbReference>
<gene>
    <name evidence="22" type="primary">bglC</name>
    <name evidence="21" type="ORF">C7K38_01395</name>
    <name evidence="22" type="ORF">GCM10025885_00520</name>
</gene>
<evidence type="ECO:0000256" key="12">
    <source>
        <dbReference type="ARBA" id="ARBA00045139"/>
    </source>
</evidence>
<dbReference type="SUPFAM" id="SSF51261">
    <property type="entry name" value="Duplicated hybrid motif"/>
    <property type="match status" value="1"/>
</dbReference>
<evidence type="ECO:0000313" key="21">
    <source>
        <dbReference type="EMBL" id="AYW47143.1"/>
    </source>
</evidence>
<keyword evidence="3" id="KW-1003">Cell membrane</keyword>
<dbReference type="InterPro" id="IPR003352">
    <property type="entry name" value="PTS_EIIC"/>
</dbReference>
<keyword evidence="2" id="KW-0813">Transport</keyword>
<dbReference type="GO" id="GO:0009401">
    <property type="term" value="P:phosphoenolpyruvate-dependent sugar phosphotransferase system"/>
    <property type="evidence" value="ECO:0007669"/>
    <property type="project" value="UniProtKB-KW"/>
</dbReference>
<keyword evidence="4" id="KW-0762">Sugar transport</keyword>
<evidence type="ECO:0000259" key="19">
    <source>
        <dbReference type="PROSITE" id="PS51098"/>
    </source>
</evidence>
<evidence type="ECO:0000256" key="16">
    <source>
        <dbReference type="PROSITE-ProRule" id="PRU00421"/>
    </source>
</evidence>
<sequence>MDYEKLGDIILENVGGKENVSSLTHCATRLRFTLKDNTKANEKALNNTEGVLGVAQSGGQFQIIIGNQVSYVYQAVNKHLDNEPSSKSDESETNKKFIDRVFDFIPAIFTPILPAIIGAGLIKSFLSLATLFGMSADSNIYYFIDFIGDAPLYFLPVMLAFTTAKKLEVNQFIAVAIAGTMIHPSYTALIEDMFTVDFVNVAGIPITLASYNASVIPAILMVFALYYVDRGLNKIIPKMLQFFLKPVLSILLVAALTFAVLGPIGFVAGAGVSSFLNMIENYAGWLVPAIVGFIFPLMVTTGMHYGLVPFQLQSLASAGYETISGPGSLPSNIAQGAAALCVGLKTKNQKLKQLGFSAGFTALLGITEPALFGVTLKIKRALYAVMIGGGVGGFYAGITGVSTFAFISPGILALPAFVGDEGWFNLINACISMLVAFVVTFIILWFWGFEDLPANSEDEKETVVTTEEATNQLSSGQEVYSPTKGEKVALKEVSDPVFSQEMMGKGVAIEPEQGLVSSPVNGTVVTVFETNHAIGIRSDKGVEILIHIGLDTVQLNGQHFEGYVQENQEVSVGDPLVTFDIDKIREAGYQTVIPIVVTNTADYTDVLVTDEHFVAEGENLLTVKV</sequence>
<dbReference type="GO" id="GO:0016301">
    <property type="term" value="F:kinase activity"/>
    <property type="evidence" value="ECO:0007669"/>
    <property type="project" value="UniProtKB-KW"/>
</dbReference>
<evidence type="ECO:0000313" key="24">
    <source>
        <dbReference type="Proteomes" id="UP001157039"/>
    </source>
</evidence>
<feature type="transmembrane region" description="Helical" evidence="17">
    <location>
        <begin position="354"/>
        <end position="374"/>
    </location>
</feature>
<dbReference type="Gene3D" id="3.30.1360.60">
    <property type="entry name" value="Glucose permease domain IIB"/>
    <property type="match status" value="1"/>
</dbReference>
<dbReference type="InterPro" id="IPR011297">
    <property type="entry name" value="PTS_IIABC_b_glu"/>
</dbReference>
<evidence type="ECO:0000256" key="7">
    <source>
        <dbReference type="ARBA" id="ARBA00022692"/>
    </source>
</evidence>
<feature type="domain" description="PTS EIIC type-1" evidence="20">
    <location>
        <begin position="103"/>
        <end position="463"/>
    </location>
</feature>
<evidence type="ECO:0000256" key="1">
    <source>
        <dbReference type="ARBA" id="ARBA00004651"/>
    </source>
</evidence>
<dbReference type="PROSITE" id="PS51093">
    <property type="entry name" value="PTS_EIIA_TYPE_1"/>
    <property type="match status" value="1"/>
</dbReference>
<evidence type="ECO:0000256" key="17">
    <source>
        <dbReference type="SAM" id="Phobius"/>
    </source>
</evidence>
<dbReference type="InterPro" id="IPR036878">
    <property type="entry name" value="Glu_permease_IIB"/>
</dbReference>
<evidence type="ECO:0000256" key="15">
    <source>
        <dbReference type="ARBA" id="ARBA00081008"/>
    </source>
</evidence>
<keyword evidence="9 17" id="KW-1133">Transmembrane helix</keyword>
<feature type="transmembrane region" description="Helical" evidence="17">
    <location>
        <begin position="209"/>
        <end position="228"/>
    </location>
</feature>
<evidence type="ECO:0000256" key="10">
    <source>
        <dbReference type="ARBA" id="ARBA00023136"/>
    </source>
</evidence>
<evidence type="ECO:0000256" key="9">
    <source>
        <dbReference type="ARBA" id="ARBA00022989"/>
    </source>
</evidence>
<evidence type="ECO:0000313" key="22">
    <source>
        <dbReference type="EMBL" id="GMA71003.1"/>
    </source>
</evidence>
<feature type="transmembrane region" description="Helical" evidence="17">
    <location>
        <begin position="394"/>
        <end position="414"/>
    </location>
</feature>
<dbReference type="GO" id="GO:0015771">
    <property type="term" value="P:trehalose transport"/>
    <property type="evidence" value="ECO:0007669"/>
    <property type="project" value="TreeGrafter"/>
</dbReference>
<dbReference type="EMBL" id="CP027783">
    <property type="protein sequence ID" value="AYW47143.1"/>
    <property type="molecule type" value="Genomic_DNA"/>
</dbReference>
<dbReference type="Gene3D" id="2.70.70.10">
    <property type="entry name" value="Glucose Permease (Domain IIA)"/>
    <property type="match status" value="1"/>
</dbReference>
<feature type="transmembrane region" description="Helical" evidence="17">
    <location>
        <begin position="104"/>
        <end position="128"/>
    </location>
</feature>
<evidence type="ECO:0000256" key="4">
    <source>
        <dbReference type="ARBA" id="ARBA00022597"/>
    </source>
</evidence>
<keyword evidence="7 17" id="KW-0812">Transmembrane</keyword>
<feature type="active site" description="Phosphocysteine intermediate; for EIIB activity" evidence="16">
    <location>
        <position position="26"/>
    </location>
</feature>
<reference evidence="21 23" key="1">
    <citation type="journal article" date="2012" name="Int. J. Syst. Evol. Microbiol.">
        <title>Characterization of Tetragenococcus strains from sugar thick juice reveals a novel species, Tetragenococcus osmophilus sp. nov., and divides Tetragenococcus halophilus into two subspecies, T. halophilus subsp. halophilus subsp. nov. and T. halophilus subsp. flandriensis subsp. nov.</title>
        <authorList>
            <person name="Juste A."/>
            <person name="Van Trappen S."/>
            <person name="Verreth C."/>
            <person name="Cleenwerck I."/>
            <person name="De Vos P."/>
            <person name="Lievens B."/>
            <person name="Willems K.A."/>
        </authorList>
    </citation>
    <scope>NUCLEOTIDE SEQUENCE [LARGE SCALE GENOMIC DNA]</scope>
    <source>
        <strain evidence="21 23">JCM 31126</strain>
    </source>
</reference>
<name>A0AA38CST5_9ENTE</name>
<evidence type="ECO:0000256" key="3">
    <source>
        <dbReference type="ARBA" id="ARBA00022475"/>
    </source>
</evidence>
<comment type="catalytic activity">
    <reaction evidence="13">
        <text>N(pros)-phospho-L-histidyl-[protein](out) + sucrose = sucrose 6(G)-phosphate(in) + L-histidyl-[protein]</text>
        <dbReference type="Rhea" id="RHEA:49236"/>
        <dbReference type="Rhea" id="RHEA-COMP:9745"/>
        <dbReference type="Rhea" id="RHEA-COMP:9746"/>
        <dbReference type="ChEBI" id="CHEBI:17992"/>
        <dbReference type="ChEBI" id="CHEBI:29979"/>
        <dbReference type="ChEBI" id="CHEBI:64837"/>
        <dbReference type="ChEBI" id="CHEBI:91002"/>
        <dbReference type="EC" id="2.7.1.211"/>
    </reaction>
</comment>
<dbReference type="PROSITE" id="PS01035">
    <property type="entry name" value="PTS_EIIB_TYPE_1_CYS"/>
    <property type="match status" value="1"/>
</dbReference>
<keyword evidence="5" id="KW-0808">Transferase</keyword>
<dbReference type="PROSITE" id="PS51098">
    <property type="entry name" value="PTS_EIIB_TYPE_1"/>
    <property type="match status" value="1"/>
</dbReference>
<dbReference type="Proteomes" id="UP001157039">
    <property type="component" value="Unassembled WGS sequence"/>
</dbReference>
<dbReference type="NCBIfam" id="TIGR00830">
    <property type="entry name" value="PTBA"/>
    <property type="match status" value="1"/>
</dbReference>
<reference evidence="22" key="4">
    <citation type="submission" date="2023-02" db="EMBL/GenBank/DDBJ databases">
        <authorList>
            <person name="Sun Q."/>
            <person name="Mori K."/>
        </authorList>
    </citation>
    <scope>NUCLEOTIDE SEQUENCE</scope>
    <source>
        <strain evidence="22">NBRC 114545</strain>
    </source>
</reference>
<feature type="domain" description="PTS EIIA type-1" evidence="18">
    <location>
        <begin position="495"/>
        <end position="599"/>
    </location>
</feature>